<name>A0ABN8HKG9_9NEOP</name>
<dbReference type="Proteomes" id="UP000837857">
    <property type="component" value="Chromosome 1"/>
</dbReference>
<proteinExistence type="predicted"/>
<organism evidence="2 3">
    <name type="scientific">Iphiclides podalirius</name>
    <name type="common">scarce swallowtail</name>
    <dbReference type="NCBI Taxonomy" id="110791"/>
    <lineage>
        <taxon>Eukaryota</taxon>
        <taxon>Metazoa</taxon>
        <taxon>Ecdysozoa</taxon>
        <taxon>Arthropoda</taxon>
        <taxon>Hexapoda</taxon>
        <taxon>Insecta</taxon>
        <taxon>Pterygota</taxon>
        <taxon>Neoptera</taxon>
        <taxon>Endopterygota</taxon>
        <taxon>Lepidoptera</taxon>
        <taxon>Glossata</taxon>
        <taxon>Ditrysia</taxon>
        <taxon>Papilionoidea</taxon>
        <taxon>Papilionidae</taxon>
        <taxon>Papilioninae</taxon>
        <taxon>Iphiclides</taxon>
    </lineage>
</organism>
<keyword evidence="3" id="KW-1185">Reference proteome</keyword>
<sequence>MSTSRHGLIKCSRSNGPGVGVGTCSGYFERRVAVACHKPEPRPQARRSRDKGCGPTCKHLADNPDPAYARK</sequence>
<feature type="region of interest" description="Disordered" evidence="1">
    <location>
        <begin position="39"/>
        <end position="71"/>
    </location>
</feature>
<reference evidence="2" key="1">
    <citation type="submission" date="2022-03" db="EMBL/GenBank/DDBJ databases">
        <authorList>
            <person name="Martin H S."/>
        </authorList>
    </citation>
    <scope>NUCLEOTIDE SEQUENCE</scope>
</reference>
<evidence type="ECO:0000256" key="1">
    <source>
        <dbReference type="SAM" id="MobiDB-lite"/>
    </source>
</evidence>
<evidence type="ECO:0000313" key="3">
    <source>
        <dbReference type="Proteomes" id="UP000837857"/>
    </source>
</evidence>
<feature type="non-terminal residue" evidence="2">
    <location>
        <position position="71"/>
    </location>
</feature>
<protein>
    <submittedName>
        <fullName evidence="2">Uncharacterized protein</fullName>
    </submittedName>
</protein>
<accession>A0ABN8HKG9</accession>
<gene>
    <name evidence="2" type="ORF">IPOD504_LOCUS464</name>
</gene>
<evidence type="ECO:0000313" key="2">
    <source>
        <dbReference type="EMBL" id="CAH2035218.1"/>
    </source>
</evidence>
<dbReference type="EMBL" id="OW152813">
    <property type="protein sequence ID" value="CAH2035218.1"/>
    <property type="molecule type" value="Genomic_DNA"/>
</dbReference>